<dbReference type="AlphaFoldDB" id="A0AA52EI03"/>
<dbReference type="Pfam" id="PF13692">
    <property type="entry name" value="Glyco_trans_1_4"/>
    <property type="match status" value="1"/>
</dbReference>
<dbReference type="SUPFAM" id="SSF53756">
    <property type="entry name" value="UDP-Glycosyltransferase/glycogen phosphorylase"/>
    <property type="match status" value="1"/>
</dbReference>
<proteinExistence type="predicted"/>
<sequence length="376" mass="42051">MSDILHIFSTFEVGGPQRRFIDLIRMQMKGEPNSFKHHILALDGCYDAYALLPEESKGAQVIKVEPPDLSRGLVKNILTIKAFLSEHKASQILTYNWGSIEWSLAARFCSKKSYIHVQDGFGPEEQSSQIFRRKVFRRLGYGGRCKIIVPSHYLKEMALKTWGRSLSSLCYIPNGIDLERYSIAPEVGLRKELSLHADHCVIGTVCAMRPEKNIGRLIEAFSLVEKDYPNARLLLVGDGMALPAMKMLAERIGLKEKILFAGHQTQPERYSCLFDIFALSSDTEQMPLAVLESMAAGKVIAATDVGDVSTMVAAENRPYIYGKSAKILAQNLGQLVATKAVLSSIGEKNKEKAFADFSDAQMYKKWAQIYSESKDR</sequence>
<dbReference type="EC" id="2.4.-.-" evidence="1"/>
<dbReference type="RefSeq" id="WP_310798505.1">
    <property type="nucleotide sequence ID" value="NZ_CP123872.1"/>
</dbReference>
<keyword evidence="1" id="KW-0328">Glycosyltransferase</keyword>
<keyword evidence="2" id="KW-1185">Reference proteome</keyword>
<accession>A0AA52EI03</accession>
<evidence type="ECO:0000313" key="1">
    <source>
        <dbReference type="EMBL" id="WND02669.1"/>
    </source>
</evidence>
<dbReference type="KEGG" id="tmk:QGN29_14040"/>
<organism evidence="1 2">
    <name type="scientific">Temperatibacter marinus</name>
    <dbReference type="NCBI Taxonomy" id="1456591"/>
    <lineage>
        <taxon>Bacteria</taxon>
        <taxon>Pseudomonadati</taxon>
        <taxon>Pseudomonadota</taxon>
        <taxon>Alphaproteobacteria</taxon>
        <taxon>Kordiimonadales</taxon>
        <taxon>Temperatibacteraceae</taxon>
        <taxon>Temperatibacter</taxon>
    </lineage>
</organism>
<dbReference type="EMBL" id="CP123872">
    <property type="protein sequence ID" value="WND02669.1"/>
    <property type="molecule type" value="Genomic_DNA"/>
</dbReference>
<dbReference type="Proteomes" id="UP001268683">
    <property type="component" value="Chromosome"/>
</dbReference>
<dbReference type="CDD" id="cd03801">
    <property type="entry name" value="GT4_PimA-like"/>
    <property type="match status" value="1"/>
</dbReference>
<name>A0AA52EI03_9PROT</name>
<keyword evidence="1" id="KW-0808">Transferase</keyword>
<dbReference type="Gene3D" id="3.40.50.2000">
    <property type="entry name" value="Glycogen Phosphorylase B"/>
    <property type="match status" value="2"/>
</dbReference>
<dbReference type="PANTHER" id="PTHR12526">
    <property type="entry name" value="GLYCOSYLTRANSFERASE"/>
    <property type="match status" value="1"/>
</dbReference>
<gene>
    <name evidence="1" type="ORF">QGN29_14040</name>
</gene>
<reference evidence="1" key="1">
    <citation type="submission" date="2023-04" db="EMBL/GenBank/DDBJ databases">
        <title>Complete genome sequence of Temperatibacter marinus.</title>
        <authorList>
            <person name="Rong J.-C."/>
            <person name="Yi M.-L."/>
            <person name="Zhao Q."/>
        </authorList>
    </citation>
    <scope>NUCLEOTIDE SEQUENCE</scope>
    <source>
        <strain evidence="1">NBRC 110045</strain>
    </source>
</reference>
<dbReference type="GO" id="GO:0016757">
    <property type="term" value="F:glycosyltransferase activity"/>
    <property type="evidence" value="ECO:0007669"/>
    <property type="project" value="UniProtKB-KW"/>
</dbReference>
<evidence type="ECO:0000313" key="2">
    <source>
        <dbReference type="Proteomes" id="UP001268683"/>
    </source>
</evidence>
<protein>
    <submittedName>
        <fullName evidence="1">Glycosyltransferase family 4 protein</fullName>
        <ecNumber evidence="1">2.4.-.-</ecNumber>
    </submittedName>
</protein>